<dbReference type="InterPro" id="IPR050661">
    <property type="entry name" value="BglG_antiterminators"/>
</dbReference>
<evidence type="ECO:0000256" key="2">
    <source>
        <dbReference type="ARBA" id="ARBA00022679"/>
    </source>
</evidence>
<dbReference type="InterPro" id="IPR002178">
    <property type="entry name" value="PTS_EIIA_type-2_dom"/>
</dbReference>
<feature type="domain" description="PRD" evidence="8">
    <location>
        <begin position="163"/>
        <end position="269"/>
    </location>
</feature>
<reference evidence="9 11" key="1">
    <citation type="journal article" date="2015" name="Int. J. Syst. Evol. Microbiol.">
        <title>Complete genome sequence of Salinicoccus halodurans H3B36, isolated from the Qaidam Basin in China.</title>
        <authorList>
            <person name="Jiang K."/>
            <person name="Xue Y."/>
            <person name="Ma Y."/>
        </authorList>
    </citation>
    <scope>NUCLEOTIDE SEQUENCE [LARGE SCALE GENOMIC DNA]</scope>
    <source>
        <strain evidence="9 11">H3B36</strain>
    </source>
</reference>
<dbReference type="Gene3D" id="3.40.50.2300">
    <property type="match status" value="1"/>
</dbReference>
<evidence type="ECO:0000313" key="11">
    <source>
        <dbReference type="Proteomes" id="UP000034029"/>
    </source>
</evidence>
<dbReference type="EMBL" id="FOTB01000002">
    <property type="protein sequence ID" value="SFK68213.1"/>
    <property type="molecule type" value="Genomic_DNA"/>
</dbReference>
<proteinExistence type="predicted"/>
<evidence type="ECO:0000259" key="7">
    <source>
        <dbReference type="PROSITE" id="PS51094"/>
    </source>
</evidence>
<feature type="domain" description="PTS EIIA type-2" evidence="7">
    <location>
        <begin position="485"/>
        <end position="623"/>
    </location>
</feature>
<dbReference type="InterPro" id="IPR011608">
    <property type="entry name" value="PRD"/>
</dbReference>
<dbReference type="InterPro" id="IPR036095">
    <property type="entry name" value="PTS_EIIB-like_sf"/>
</dbReference>
<evidence type="ECO:0000256" key="4">
    <source>
        <dbReference type="ARBA" id="ARBA00023015"/>
    </source>
</evidence>
<dbReference type="SUPFAM" id="SSF55804">
    <property type="entry name" value="Phoshotransferase/anion transport protein"/>
    <property type="match status" value="1"/>
</dbReference>
<dbReference type="InterPro" id="IPR007737">
    <property type="entry name" value="Mga_HTH"/>
</dbReference>
<keyword evidence="4" id="KW-0805">Transcription regulation</keyword>
<feature type="domain" description="PRD" evidence="8">
    <location>
        <begin position="270"/>
        <end position="380"/>
    </location>
</feature>
<evidence type="ECO:0000313" key="9">
    <source>
        <dbReference type="EMBL" id="AKG74935.1"/>
    </source>
</evidence>
<gene>
    <name evidence="9" type="ORF">AAT16_12485</name>
    <name evidence="10" type="ORF">SAMN05216235_1135</name>
</gene>
<evidence type="ECO:0000256" key="3">
    <source>
        <dbReference type="ARBA" id="ARBA00022737"/>
    </source>
</evidence>
<reference evidence="10 12" key="3">
    <citation type="submission" date="2016-10" db="EMBL/GenBank/DDBJ databases">
        <authorList>
            <person name="Varghese N."/>
            <person name="Submissions S."/>
        </authorList>
    </citation>
    <scope>NUCLEOTIDE SEQUENCE [LARGE SCALE GENOMIC DNA]</scope>
    <source>
        <strain evidence="10 12">CGMCC 1.6501</strain>
    </source>
</reference>
<keyword evidence="5" id="KW-0010">Activator</keyword>
<dbReference type="PROSITE" id="PS51094">
    <property type="entry name" value="PTS_EIIA_TYPE_2"/>
    <property type="match status" value="1"/>
</dbReference>
<dbReference type="InterPro" id="IPR016152">
    <property type="entry name" value="PTrfase/Anion_transptr"/>
</dbReference>
<keyword evidence="6" id="KW-0804">Transcription</keyword>
<evidence type="ECO:0000313" key="10">
    <source>
        <dbReference type="EMBL" id="SFK68213.1"/>
    </source>
</evidence>
<name>A0A0F7D4W3_9STAP</name>
<evidence type="ECO:0000259" key="8">
    <source>
        <dbReference type="PROSITE" id="PS51372"/>
    </source>
</evidence>
<organism evidence="10 12">
    <name type="scientific">Salinicoccus halodurans</name>
    <dbReference type="NCBI Taxonomy" id="407035"/>
    <lineage>
        <taxon>Bacteria</taxon>
        <taxon>Bacillati</taxon>
        <taxon>Bacillota</taxon>
        <taxon>Bacilli</taxon>
        <taxon>Bacillales</taxon>
        <taxon>Staphylococcaceae</taxon>
        <taxon>Salinicoccus</taxon>
    </lineage>
</organism>
<evidence type="ECO:0000256" key="1">
    <source>
        <dbReference type="ARBA" id="ARBA00011798"/>
    </source>
</evidence>
<dbReference type="GO" id="GO:0006355">
    <property type="term" value="P:regulation of DNA-templated transcription"/>
    <property type="evidence" value="ECO:0007669"/>
    <property type="project" value="InterPro"/>
</dbReference>
<dbReference type="RefSeq" id="WP_046791114.1">
    <property type="nucleotide sequence ID" value="NZ_CP011366.1"/>
</dbReference>
<accession>A0A0F7D4W3</accession>
<sequence>MLNKNHLKIIDVLLLKNISIQELSHNINISERTLSNYAGQINEVFGGVLHITKKHGRYTMTVFNEKNFIKDLEQLRTRIKQNDEQTEKRIEDVFQILINNDVSTIDDISEKLYLSKSLLQNIITEIKTIVRKYNVEIRGKPNVGLSLSGSEFKIRKILVEQFPNNYKDIMLPEYVFEYLSDIKKQYKLDSDTYMRLETSAKVTMDRLRKAYHVDENLNIDNQIFQSKDYQNFDGFAFYLQKEFNIENPKYEIFLIVLQLLGRRASVIDEVIDKDDDSLIQRLIDNTIDDINETFTIKINKNLFSKDIRLHLKYLIDRLLFDVKISNESIGDVQQRFPFAYELSKVLAENIEKEIEVKVPINELDFLSIYFSIFLDELEQKMRDINSVAIITNQGLSTSKILKMNLQQILKDGVEISTFNLEEVDEKIMDVHDLILSTTQTNRLFNKVIYIEDILDRQLLKLKIEQFLIYKDVNNIKLFNESMLFDYLSEEDIHHFDHTHGYFDVIKSLSNELTGENEVDSAFIERIIMKEKNKPTINNNLGFPHAVHTLEKIKIKIAILDESLKDYEDLKLIILMAIPENNVNEAVLIRLYEEILSLATNDYLMDRIRNNTRFSELAHILNQEMRK</sequence>
<dbReference type="Gene3D" id="3.40.930.10">
    <property type="entry name" value="Mannitol-specific EII, Chain A"/>
    <property type="match status" value="1"/>
</dbReference>
<dbReference type="Proteomes" id="UP000034029">
    <property type="component" value="Chromosome"/>
</dbReference>
<dbReference type="PROSITE" id="PS51372">
    <property type="entry name" value="PRD_2"/>
    <property type="match status" value="2"/>
</dbReference>
<dbReference type="EMBL" id="CP011366">
    <property type="protein sequence ID" value="AKG74935.1"/>
    <property type="molecule type" value="Genomic_DNA"/>
</dbReference>
<dbReference type="SUPFAM" id="SSF63520">
    <property type="entry name" value="PTS-regulatory domain, PRD"/>
    <property type="match status" value="1"/>
</dbReference>
<dbReference type="PANTHER" id="PTHR30185:SF18">
    <property type="entry name" value="TRANSCRIPTIONAL REGULATOR MTLR"/>
    <property type="match status" value="1"/>
</dbReference>
<evidence type="ECO:0000313" key="12">
    <source>
        <dbReference type="Proteomes" id="UP000183090"/>
    </source>
</evidence>
<dbReference type="GO" id="GO:0008982">
    <property type="term" value="F:protein-N(PI)-phosphohistidine-sugar phosphotransferase activity"/>
    <property type="evidence" value="ECO:0007669"/>
    <property type="project" value="InterPro"/>
</dbReference>
<dbReference type="InterPro" id="IPR036634">
    <property type="entry name" value="PRD_sf"/>
</dbReference>
<dbReference type="GO" id="GO:0009401">
    <property type="term" value="P:phosphoenolpyruvate-dependent sugar phosphotransferase system"/>
    <property type="evidence" value="ECO:0007669"/>
    <property type="project" value="InterPro"/>
</dbReference>
<keyword evidence="11" id="KW-1185">Reference proteome</keyword>
<dbReference type="Gene3D" id="1.10.1790.10">
    <property type="entry name" value="PRD domain"/>
    <property type="match status" value="1"/>
</dbReference>
<comment type="subunit">
    <text evidence="1">Homodimer or homotrimer. Seems to be a monomer when not phosphorylated.</text>
</comment>
<dbReference type="Pfam" id="PF05043">
    <property type="entry name" value="Mga"/>
    <property type="match status" value="1"/>
</dbReference>
<evidence type="ECO:0000256" key="5">
    <source>
        <dbReference type="ARBA" id="ARBA00023159"/>
    </source>
</evidence>
<dbReference type="Proteomes" id="UP000183090">
    <property type="component" value="Unassembled WGS sequence"/>
</dbReference>
<keyword evidence="3" id="KW-0677">Repeat</keyword>
<dbReference type="Pfam" id="PF00874">
    <property type="entry name" value="PRD"/>
    <property type="match status" value="1"/>
</dbReference>
<dbReference type="SUPFAM" id="SSF52794">
    <property type="entry name" value="PTS system IIB component-like"/>
    <property type="match status" value="1"/>
</dbReference>
<keyword evidence="2" id="KW-0808">Transferase</keyword>
<dbReference type="PANTHER" id="PTHR30185">
    <property type="entry name" value="CRYPTIC BETA-GLUCOSIDE BGL OPERON ANTITERMINATOR"/>
    <property type="match status" value="1"/>
</dbReference>
<dbReference type="KEGG" id="shv:AAT16_12485"/>
<dbReference type="AlphaFoldDB" id="A0A0F7D4W3"/>
<evidence type="ECO:0000256" key="6">
    <source>
        <dbReference type="ARBA" id="ARBA00023163"/>
    </source>
</evidence>
<dbReference type="OrthoDB" id="3710983at2"/>
<reference evidence="11" key="2">
    <citation type="submission" date="2015-04" db="EMBL/GenBank/DDBJ databases">
        <title>Complete genome sequence of Salinicoccus halodurans strain H3B36, isolated from the Qaidam basin of China.</title>
        <authorList>
            <person name="Ma Y."/>
            <person name="Jiang K."/>
            <person name="Xue Y."/>
        </authorList>
    </citation>
    <scope>NUCLEOTIDE SEQUENCE [LARGE SCALE GENOMIC DNA]</scope>
    <source>
        <strain evidence="11">H3B36</strain>
    </source>
</reference>
<protein>
    <submittedName>
        <fullName evidence="10">Transcriptional antiterminator, BglG family</fullName>
    </submittedName>
</protein>